<dbReference type="EMBL" id="WKFB01000269">
    <property type="protein sequence ID" value="KAF6728864.1"/>
    <property type="molecule type" value="Genomic_DNA"/>
</dbReference>
<evidence type="ECO:0000256" key="1">
    <source>
        <dbReference type="ARBA" id="ARBA00023015"/>
    </source>
</evidence>
<keyword evidence="1" id="KW-0805">Transcription regulation</keyword>
<gene>
    <name evidence="4" type="ORF">FQA47_000415</name>
</gene>
<dbReference type="PANTHER" id="PTHR45767">
    <property type="entry name" value="FORKHEAD BOX PROTEIN O"/>
    <property type="match status" value="1"/>
</dbReference>
<evidence type="ECO:0000256" key="3">
    <source>
        <dbReference type="SAM" id="MobiDB-lite"/>
    </source>
</evidence>
<comment type="caution">
    <text evidence="4">The sequence shown here is derived from an EMBL/GenBank/DDBJ whole genome shotgun (WGS) entry which is preliminary data.</text>
</comment>
<evidence type="ECO:0000256" key="2">
    <source>
        <dbReference type="ARBA" id="ARBA00023163"/>
    </source>
</evidence>
<evidence type="ECO:0000313" key="5">
    <source>
        <dbReference type="Proteomes" id="UP000646548"/>
    </source>
</evidence>
<organism evidence="4 5">
    <name type="scientific">Oryzias melastigma</name>
    <name type="common">Marine medaka</name>
    <dbReference type="NCBI Taxonomy" id="30732"/>
    <lineage>
        <taxon>Eukaryota</taxon>
        <taxon>Metazoa</taxon>
        <taxon>Chordata</taxon>
        <taxon>Craniata</taxon>
        <taxon>Vertebrata</taxon>
        <taxon>Euteleostomi</taxon>
        <taxon>Actinopterygii</taxon>
        <taxon>Neopterygii</taxon>
        <taxon>Teleostei</taxon>
        <taxon>Neoteleostei</taxon>
        <taxon>Acanthomorphata</taxon>
        <taxon>Ovalentaria</taxon>
        <taxon>Atherinomorphae</taxon>
        <taxon>Beloniformes</taxon>
        <taxon>Adrianichthyidae</taxon>
        <taxon>Oryziinae</taxon>
        <taxon>Oryzias</taxon>
    </lineage>
</organism>
<feature type="compositionally biased region" description="Low complexity" evidence="3">
    <location>
        <begin position="39"/>
        <end position="50"/>
    </location>
</feature>
<feature type="region of interest" description="Disordered" evidence="3">
    <location>
        <begin position="98"/>
        <end position="135"/>
    </location>
</feature>
<dbReference type="GO" id="GO:0000978">
    <property type="term" value="F:RNA polymerase II cis-regulatory region sequence-specific DNA binding"/>
    <property type="evidence" value="ECO:0007669"/>
    <property type="project" value="TreeGrafter"/>
</dbReference>
<dbReference type="Proteomes" id="UP000646548">
    <property type="component" value="Unassembled WGS sequence"/>
</dbReference>
<sequence>MAEAPPPQGLPDDIDPDFEPLSRPRSCTWPLPRPELVDPASSATSSPAPSVQQEPGGAEFISGLGLLKEDYEEYAEEKQPCGVFQCQGGELRAAPSPAAAAAGPAAAASATGAPFRGPEKDQLIPAQRLGEHVVR</sequence>
<feature type="compositionally biased region" description="Low complexity" evidence="3">
    <location>
        <begin position="98"/>
        <end position="114"/>
    </location>
</feature>
<dbReference type="PANTHER" id="PTHR45767:SF1">
    <property type="entry name" value="FORKHEAD BOX PROTEIN O1"/>
    <property type="match status" value="1"/>
</dbReference>
<reference evidence="4" key="1">
    <citation type="journal article" name="BMC Genomics">
        <title>Long-read sequencing and de novo genome assembly of marine medaka (Oryzias melastigma).</title>
        <authorList>
            <person name="Liang P."/>
            <person name="Saqib H.S.A."/>
            <person name="Ni X."/>
            <person name="Shen Y."/>
        </authorList>
    </citation>
    <scope>NUCLEOTIDE SEQUENCE</scope>
    <source>
        <strain evidence="4">Bigg-433</strain>
    </source>
</reference>
<accession>A0A834FC89</accession>
<evidence type="ECO:0000313" key="4">
    <source>
        <dbReference type="EMBL" id="KAF6728864.1"/>
    </source>
</evidence>
<keyword evidence="2" id="KW-0804">Transcription</keyword>
<feature type="region of interest" description="Disordered" evidence="3">
    <location>
        <begin position="1"/>
        <end position="57"/>
    </location>
</feature>
<name>A0A834FC89_ORYME</name>
<dbReference type="GO" id="GO:0000981">
    <property type="term" value="F:DNA-binding transcription factor activity, RNA polymerase II-specific"/>
    <property type="evidence" value="ECO:0007669"/>
    <property type="project" value="TreeGrafter"/>
</dbReference>
<proteinExistence type="predicted"/>
<dbReference type="GO" id="GO:0005634">
    <property type="term" value="C:nucleus"/>
    <property type="evidence" value="ECO:0007669"/>
    <property type="project" value="TreeGrafter"/>
</dbReference>
<dbReference type="AlphaFoldDB" id="A0A834FC89"/>
<protein>
    <submittedName>
        <fullName evidence="4">Forkhead box protein O1-A</fullName>
    </submittedName>
</protein>